<dbReference type="Gene3D" id="1.20.140.150">
    <property type="match status" value="1"/>
</dbReference>
<feature type="transmembrane region" description="Helical" evidence="1">
    <location>
        <begin position="92"/>
        <end position="111"/>
    </location>
</feature>
<reference evidence="3" key="1">
    <citation type="submission" date="2023-03" db="UniProtKB">
        <authorList>
            <consortium name="WormBaseParasite"/>
        </authorList>
    </citation>
    <scope>IDENTIFICATION</scope>
</reference>
<feature type="transmembrane region" description="Helical" evidence="1">
    <location>
        <begin position="204"/>
        <end position="222"/>
    </location>
</feature>
<accession>A0A9J2PN36</accession>
<sequence length="248" mass="27812">MTRICKQCAPVRLQIFSPVDNPLIKTRPPSPSKSTTKASIFVFIAALATPDWAIIDFTNTDLEAVHVQLGVWGEWRTKTNHSLDTNYYRAQMAFGIISLVLMLSNNALAIYTFYHHRYMYKRLVACLHAVIAMCIVVTLEVLTNSVYEWNISVAEQSKVLSSAPTITAYKNIVCNMCAIGFDTDIIQNVDWDYSVGQKNGRSAYMAWTCVFVYALAAITFALGSHKQKGSRAATAEFEIEDRPIHIGR</sequence>
<evidence type="ECO:0000313" key="3">
    <source>
        <dbReference type="WBParaSite" id="ALUE_0001143001-mRNA-1"/>
    </source>
</evidence>
<dbReference type="WBParaSite" id="ALUE_0001143001-mRNA-1">
    <property type="protein sequence ID" value="ALUE_0001143001-mRNA-1"/>
    <property type="gene ID" value="ALUE_0001143001"/>
</dbReference>
<feature type="transmembrane region" description="Helical" evidence="1">
    <location>
        <begin position="123"/>
        <end position="142"/>
    </location>
</feature>
<keyword evidence="1" id="KW-1133">Transmembrane helix</keyword>
<dbReference type="AlphaFoldDB" id="A0A9J2PN36"/>
<dbReference type="Proteomes" id="UP000036681">
    <property type="component" value="Unplaced"/>
</dbReference>
<evidence type="ECO:0000256" key="1">
    <source>
        <dbReference type="SAM" id="Phobius"/>
    </source>
</evidence>
<name>A0A9J2PN36_ASCLU</name>
<protein>
    <submittedName>
        <fullName evidence="3">MARVEL domain-containing protein</fullName>
    </submittedName>
</protein>
<evidence type="ECO:0000313" key="2">
    <source>
        <dbReference type="Proteomes" id="UP000036681"/>
    </source>
</evidence>
<feature type="transmembrane region" description="Helical" evidence="1">
    <location>
        <begin position="38"/>
        <end position="55"/>
    </location>
</feature>
<proteinExistence type="predicted"/>
<keyword evidence="2" id="KW-1185">Reference proteome</keyword>
<keyword evidence="1" id="KW-0472">Membrane</keyword>
<keyword evidence="1" id="KW-0812">Transmembrane</keyword>
<organism evidence="2 3">
    <name type="scientific">Ascaris lumbricoides</name>
    <name type="common">Giant roundworm</name>
    <dbReference type="NCBI Taxonomy" id="6252"/>
    <lineage>
        <taxon>Eukaryota</taxon>
        <taxon>Metazoa</taxon>
        <taxon>Ecdysozoa</taxon>
        <taxon>Nematoda</taxon>
        <taxon>Chromadorea</taxon>
        <taxon>Rhabditida</taxon>
        <taxon>Spirurina</taxon>
        <taxon>Ascaridomorpha</taxon>
        <taxon>Ascaridoidea</taxon>
        <taxon>Ascarididae</taxon>
        <taxon>Ascaris</taxon>
    </lineage>
</organism>